<evidence type="ECO:0000256" key="2">
    <source>
        <dbReference type="SAM" id="Phobius"/>
    </source>
</evidence>
<keyword evidence="4" id="KW-1185">Reference proteome</keyword>
<evidence type="ECO:0008006" key="5">
    <source>
        <dbReference type="Google" id="ProtNLM"/>
    </source>
</evidence>
<evidence type="ECO:0000256" key="1">
    <source>
        <dbReference type="SAM" id="MobiDB-lite"/>
    </source>
</evidence>
<protein>
    <recommendedName>
        <fullName evidence="5">Integral membrane protein</fullName>
    </recommendedName>
</protein>
<feature type="region of interest" description="Disordered" evidence="1">
    <location>
        <begin position="1"/>
        <end position="51"/>
    </location>
</feature>
<evidence type="ECO:0000313" key="3">
    <source>
        <dbReference type="EMBL" id="SHM25072.1"/>
    </source>
</evidence>
<dbReference type="Proteomes" id="UP000184111">
    <property type="component" value="Unassembled WGS sequence"/>
</dbReference>
<dbReference type="AlphaFoldDB" id="A0A1M7H903"/>
<feature type="transmembrane region" description="Helical" evidence="2">
    <location>
        <begin position="455"/>
        <end position="472"/>
    </location>
</feature>
<feature type="transmembrane region" description="Helical" evidence="2">
    <location>
        <begin position="339"/>
        <end position="363"/>
    </location>
</feature>
<feature type="transmembrane region" description="Helical" evidence="2">
    <location>
        <begin position="383"/>
        <end position="404"/>
    </location>
</feature>
<gene>
    <name evidence="3" type="ORF">SAMN05216499_109200</name>
</gene>
<feature type="transmembrane region" description="Helical" evidence="2">
    <location>
        <begin position="311"/>
        <end position="332"/>
    </location>
</feature>
<keyword evidence="2" id="KW-1133">Transmembrane helix</keyword>
<proteinExistence type="predicted"/>
<reference evidence="3 4" key="1">
    <citation type="submission" date="2016-11" db="EMBL/GenBank/DDBJ databases">
        <authorList>
            <person name="Jaros S."/>
            <person name="Januszkiewicz K."/>
            <person name="Wedrychowicz H."/>
        </authorList>
    </citation>
    <scope>NUCLEOTIDE SEQUENCE [LARGE SCALE GENOMIC DNA]</scope>
    <source>
        <strain evidence="3 4">CGMCC 4.2025</strain>
    </source>
</reference>
<feature type="transmembrane region" description="Helical" evidence="2">
    <location>
        <begin position="479"/>
        <end position="495"/>
    </location>
</feature>
<evidence type="ECO:0000313" key="4">
    <source>
        <dbReference type="Proteomes" id="UP000184111"/>
    </source>
</evidence>
<feature type="transmembrane region" description="Helical" evidence="2">
    <location>
        <begin position="258"/>
        <end position="291"/>
    </location>
</feature>
<feature type="compositionally biased region" description="Basic and acidic residues" evidence="1">
    <location>
        <begin position="12"/>
        <end position="28"/>
    </location>
</feature>
<dbReference type="STRING" id="310782.SAMN05216499_109200"/>
<name>A0A1M7H903_9ACTN</name>
<sequence length="498" mass="52020">MTRPQHTGTAHGHRDPLPERRAAERRSPAPEQPLPHGEPGSAPGESGTPSVRLGRRADAFAAAVGVLLVAAACVVGAAIEHADGTLHVPWPPLQAFWRPHWGPGTPAAAVVAAACASYGPQCARRLAWRPLLFVTWAVAMAWTWSLALVDGWEPGVAGRLTTSFEYLSQIDRFAHVHAALRGFTQHILSTQPQPWTTHVAGHPPGAVLTFVALDRIGLGGGAWASAWCISAGGSTAIAVLLAVRVLGDESTARRAAPFVALSPAAVWIGASADGYFTAVVAWGLALLALAATRAVRAPRAVALGAGVLLGLAVYLSYGLVLVAVAALAVLALARTARPLPAALLGAGAVTTAFTLSGFCWWQAYPLLVQRYYQGIGGVRPYGYWVWADLACGVFSAGLAGVAAARRALSAAPAGVKRLRTGVPTGPQAVAVLAAAALAMMLVADLSGMSKAETERIWLPFVAWLLPASALLPTVDHRRWLFLQAAAALLVNHLLFTNW</sequence>
<organism evidence="3 4">
    <name type="scientific">Actinacidiphila paucisporea</name>
    <dbReference type="NCBI Taxonomy" id="310782"/>
    <lineage>
        <taxon>Bacteria</taxon>
        <taxon>Bacillati</taxon>
        <taxon>Actinomycetota</taxon>
        <taxon>Actinomycetes</taxon>
        <taxon>Kitasatosporales</taxon>
        <taxon>Streptomycetaceae</taxon>
        <taxon>Actinacidiphila</taxon>
    </lineage>
</organism>
<feature type="transmembrane region" description="Helical" evidence="2">
    <location>
        <begin position="59"/>
        <end position="79"/>
    </location>
</feature>
<feature type="transmembrane region" description="Helical" evidence="2">
    <location>
        <begin position="131"/>
        <end position="149"/>
    </location>
</feature>
<feature type="transmembrane region" description="Helical" evidence="2">
    <location>
        <begin position="224"/>
        <end position="246"/>
    </location>
</feature>
<feature type="transmembrane region" description="Helical" evidence="2">
    <location>
        <begin position="425"/>
        <end position="443"/>
    </location>
</feature>
<keyword evidence="2" id="KW-0812">Transmembrane</keyword>
<dbReference type="EMBL" id="FRBI01000009">
    <property type="protein sequence ID" value="SHM25072.1"/>
    <property type="molecule type" value="Genomic_DNA"/>
</dbReference>
<accession>A0A1M7H903</accession>
<keyword evidence="2" id="KW-0472">Membrane</keyword>
<feature type="transmembrane region" description="Helical" evidence="2">
    <location>
        <begin position="99"/>
        <end position="119"/>
    </location>
</feature>